<sequence>MKSYFSNGKGWGKMSLYKRILVGVDGSNEAEAAFRRAVQFVKAEEDAVLGIGFVADVRRIAPLIDYEQTYAKKAKAYGEELVEIYKQEALRFGVQHIETFVHFGTPKSTLVRKILKNFQADLIVVGATGLTQTEQALLGSVTDYVTRTAPCDVFIVKNDTNVTDSVSLGNAVFFVCKYKKLFDNIQLE</sequence>
<dbReference type="PANTHER" id="PTHR46268:SF6">
    <property type="entry name" value="UNIVERSAL STRESS PROTEIN UP12"/>
    <property type="match status" value="1"/>
</dbReference>
<evidence type="ECO:0000259" key="2">
    <source>
        <dbReference type="Pfam" id="PF00582"/>
    </source>
</evidence>
<reference evidence="3 4" key="1">
    <citation type="submission" date="2018-06" db="EMBL/GenBank/DDBJ databases">
        <authorList>
            <consortium name="Pathogen Informatics"/>
            <person name="Doyle S."/>
        </authorList>
    </citation>
    <scope>NUCLEOTIDE SEQUENCE [LARGE SCALE GENOMIC DNA]</scope>
    <source>
        <strain evidence="4">NCTC 10815</strain>
    </source>
</reference>
<dbReference type="EMBL" id="UGPG01000001">
    <property type="protein sequence ID" value="STY43209.1"/>
    <property type="molecule type" value="Genomic_DNA"/>
</dbReference>
<protein>
    <submittedName>
        <fullName evidence="3">Universal stress protein SAV1710</fullName>
    </submittedName>
</protein>
<dbReference type="AlphaFoldDB" id="A0A378M9Z9"/>
<gene>
    <name evidence="3" type="ORF">NCTC10815_00496</name>
</gene>
<dbReference type="Proteomes" id="UP000254879">
    <property type="component" value="Unassembled WGS sequence"/>
</dbReference>
<dbReference type="Pfam" id="PF00582">
    <property type="entry name" value="Usp"/>
    <property type="match status" value="1"/>
</dbReference>
<dbReference type="InterPro" id="IPR006016">
    <property type="entry name" value="UspA"/>
</dbReference>
<dbReference type="InterPro" id="IPR014729">
    <property type="entry name" value="Rossmann-like_a/b/a_fold"/>
</dbReference>
<evidence type="ECO:0000313" key="4">
    <source>
        <dbReference type="Proteomes" id="UP000254879"/>
    </source>
</evidence>
<evidence type="ECO:0000256" key="1">
    <source>
        <dbReference type="ARBA" id="ARBA00008791"/>
    </source>
</evidence>
<dbReference type="PRINTS" id="PR01438">
    <property type="entry name" value="UNVRSLSTRESS"/>
</dbReference>
<organism evidence="3 4">
    <name type="scientific">Listeria grayi</name>
    <name type="common">Listeria murrayi</name>
    <dbReference type="NCBI Taxonomy" id="1641"/>
    <lineage>
        <taxon>Bacteria</taxon>
        <taxon>Bacillati</taxon>
        <taxon>Bacillota</taxon>
        <taxon>Bacilli</taxon>
        <taxon>Bacillales</taxon>
        <taxon>Listeriaceae</taxon>
        <taxon>Listeria</taxon>
    </lineage>
</organism>
<accession>A0A378M9Z9</accession>
<name>A0A378M9Z9_LISGR</name>
<proteinExistence type="inferred from homology"/>
<evidence type="ECO:0000313" key="3">
    <source>
        <dbReference type="EMBL" id="STY43209.1"/>
    </source>
</evidence>
<dbReference type="InterPro" id="IPR006015">
    <property type="entry name" value="Universal_stress_UspA"/>
</dbReference>
<comment type="similarity">
    <text evidence="1">Belongs to the universal stress protein A family.</text>
</comment>
<dbReference type="Gene3D" id="3.40.50.620">
    <property type="entry name" value="HUPs"/>
    <property type="match status" value="1"/>
</dbReference>
<dbReference type="SUPFAM" id="SSF52402">
    <property type="entry name" value="Adenine nucleotide alpha hydrolases-like"/>
    <property type="match status" value="1"/>
</dbReference>
<dbReference type="PANTHER" id="PTHR46268">
    <property type="entry name" value="STRESS RESPONSE PROTEIN NHAX"/>
    <property type="match status" value="1"/>
</dbReference>
<dbReference type="CDD" id="cd00293">
    <property type="entry name" value="USP-like"/>
    <property type="match status" value="1"/>
</dbReference>
<feature type="domain" description="UspA" evidence="2">
    <location>
        <begin position="17"/>
        <end position="157"/>
    </location>
</feature>